<proteinExistence type="predicted"/>
<accession>A0A4D6LCG2</accession>
<organism evidence="1 2">
    <name type="scientific">Vigna unguiculata</name>
    <name type="common">Cowpea</name>
    <dbReference type="NCBI Taxonomy" id="3917"/>
    <lineage>
        <taxon>Eukaryota</taxon>
        <taxon>Viridiplantae</taxon>
        <taxon>Streptophyta</taxon>
        <taxon>Embryophyta</taxon>
        <taxon>Tracheophyta</taxon>
        <taxon>Spermatophyta</taxon>
        <taxon>Magnoliopsida</taxon>
        <taxon>eudicotyledons</taxon>
        <taxon>Gunneridae</taxon>
        <taxon>Pentapetalae</taxon>
        <taxon>rosids</taxon>
        <taxon>fabids</taxon>
        <taxon>Fabales</taxon>
        <taxon>Fabaceae</taxon>
        <taxon>Papilionoideae</taxon>
        <taxon>50 kb inversion clade</taxon>
        <taxon>NPAAA clade</taxon>
        <taxon>indigoferoid/millettioid clade</taxon>
        <taxon>Phaseoleae</taxon>
        <taxon>Vigna</taxon>
    </lineage>
</organism>
<reference evidence="1 2" key="1">
    <citation type="submission" date="2019-04" db="EMBL/GenBank/DDBJ databases">
        <title>An improved genome assembly and genetic linkage map for asparagus bean, Vigna unguiculata ssp. sesquipedialis.</title>
        <authorList>
            <person name="Xia Q."/>
            <person name="Zhang R."/>
            <person name="Dong Y."/>
        </authorList>
    </citation>
    <scope>NUCLEOTIDE SEQUENCE [LARGE SCALE GENOMIC DNA]</scope>
    <source>
        <tissue evidence="1">Leaf</tissue>
    </source>
</reference>
<sequence length="80" mass="9024">MSSTAPTEIVVTLRVSPETTIVGSEGCAKKTPGMCRNSGKLRWRWQRRPRDPKLQCNEVMWSSGSELAKWFPGAKTEVTW</sequence>
<dbReference type="Proteomes" id="UP000501690">
    <property type="component" value="Linkage Group LG3"/>
</dbReference>
<gene>
    <name evidence="1" type="ORF">DEO72_LG3g782</name>
</gene>
<dbReference type="EMBL" id="CP039347">
    <property type="protein sequence ID" value="QCD86261.1"/>
    <property type="molecule type" value="Genomic_DNA"/>
</dbReference>
<protein>
    <submittedName>
        <fullName evidence="1">Uncharacterized protein</fullName>
    </submittedName>
</protein>
<evidence type="ECO:0000313" key="1">
    <source>
        <dbReference type="EMBL" id="QCD86261.1"/>
    </source>
</evidence>
<dbReference type="AlphaFoldDB" id="A0A4D6LCG2"/>
<keyword evidence="2" id="KW-1185">Reference proteome</keyword>
<name>A0A4D6LCG2_VIGUN</name>
<evidence type="ECO:0000313" key="2">
    <source>
        <dbReference type="Proteomes" id="UP000501690"/>
    </source>
</evidence>